<dbReference type="Proteomes" id="UP001259420">
    <property type="component" value="Unassembled WGS sequence"/>
</dbReference>
<gene>
    <name evidence="1" type="ORF">J2X87_004139</name>
</gene>
<dbReference type="EMBL" id="JAVDSD010000009">
    <property type="protein sequence ID" value="MDR6609042.1"/>
    <property type="molecule type" value="Genomic_DNA"/>
</dbReference>
<comment type="caution">
    <text evidence="1">The sequence shown here is derived from an EMBL/GenBank/DDBJ whole genome shotgun (WGS) entry which is preliminary data.</text>
</comment>
<reference evidence="1" key="1">
    <citation type="submission" date="2023-07" db="EMBL/GenBank/DDBJ databases">
        <title>Sorghum-associated microbial communities from plants grown in Nebraska, USA.</title>
        <authorList>
            <person name="Schachtman D."/>
        </authorList>
    </citation>
    <scope>NUCLEOTIDE SEQUENCE</scope>
    <source>
        <strain evidence="1">BE46</strain>
    </source>
</reference>
<accession>A0ACC6JSB3</accession>
<name>A0ACC6JSB3_9PSED</name>
<organism evidence="1 2">
    <name type="scientific">Pseudomonas synxantha</name>
    <dbReference type="NCBI Taxonomy" id="47883"/>
    <lineage>
        <taxon>Bacteria</taxon>
        <taxon>Pseudomonadati</taxon>
        <taxon>Pseudomonadota</taxon>
        <taxon>Gammaproteobacteria</taxon>
        <taxon>Pseudomonadales</taxon>
        <taxon>Pseudomonadaceae</taxon>
        <taxon>Pseudomonas</taxon>
    </lineage>
</organism>
<proteinExistence type="predicted"/>
<evidence type="ECO:0000313" key="2">
    <source>
        <dbReference type="Proteomes" id="UP001259420"/>
    </source>
</evidence>
<protein>
    <submittedName>
        <fullName evidence="1">Uncharacterized protein</fullName>
    </submittedName>
</protein>
<sequence length="453" mass="49929">MLLHFECYLSSGKPEKGKISPYLNRHTFLFRRQNDDETVASDPTLKTGNKQAMTTTAYQENPLRASVQRILDMRNLHEFSTEVIAANEGYTFARDKVFAIAQVLHDLLDKTPAELTSSGGLSTLNSHMQAPLGELAAFLGNANPSHIVNASSQLEQNVMPLFWAFMPQVQGSAKTTFPALLKAQAEFSQGIIRELTGKRDQLEKNLNDAIEKSQSLAKKLDEVTEGAAKERAEASATVAKLEQMFTQAEGARQLAFDTAIAEQQKLHKEEMVAEASTASQTLAEIGGFRDDAARIVQVVGNIGVTGNYQRIANAESKQANFWRWATVLIFGMGIAIAAATFYKFWHEPFSQDTAISVLIRLFYAIVITSPAIYTARESARHRTNADRARQTELELASIGPFIELLPEDSKVAIRTGLTASYFGRATEPHTVSSPLDPEHFKNFVEVLKAAKSG</sequence>
<evidence type="ECO:0000313" key="1">
    <source>
        <dbReference type="EMBL" id="MDR6609042.1"/>
    </source>
</evidence>
<keyword evidence="2" id="KW-1185">Reference proteome</keyword>